<proteinExistence type="predicted"/>
<dbReference type="AlphaFoldDB" id="A0A1B6GA67"/>
<feature type="region of interest" description="Disordered" evidence="1">
    <location>
        <begin position="39"/>
        <end position="149"/>
    </location>
</feature>
<accession>A0A1B6GA67</accession>
<sequence>PVTPKTNGGGWPNSVKSVLLNSSPEEGGYNFFQWNEFRHSKSPKEAERNTSTRSRYNTSKEDSRYDDERRDNNGFITPFRNGYVKKRKFKSKVPPLVHSHNRDSRGDRSESFEVIDKEGSGPTPPPLDSEERKRLSDHEFPRKVPTRLR</sequence>
<protein>
    <submittedName>
        <fullName evidence="2">Uncharacterized protein</fullName>
    </submittedName>
</protein>
<feature type="non-terminal residue" evidence="2">
    <location>
        <position position="1"/>
    </location>
</feature>
<feature type="compositionally biased region" description="Basic and acidic residues" evidence="1">
    <location>
        <begin position="58"/>
        <end position="72"/>
    </location>
</feature>
<gene>
    <name evidence="2" type="ORF">g.44390</name>
</gene>
<dbReference type="EMBL" id="GECZ01010443">
    <property type="protein sequence ID" value="JAS59326.1"/>
    <property type="molecule type" value="Transcribed_RNA"/>
</dbReference>
<feature type="non-terminal residue" evidence="2">
    <location>
        <position position="149"/>
    </location>
</feature>
<evidence type="ECO:0000256" key="1">
    <source>
        <dbReference type="SAM" id="MobiDB-lite"/>
    </source>
</evidence>
<feature type="compositionally biased region" description="Basic and acidic residues" evidence="1">
    <location>
        <begin position="129"/>
        <end position="142"/>
    </location>
</feature>
<organism evidence="2">
    <name type="scientific">Cuerna arida</name>
    <dbReference type="NCBI Taxonomy" id="1464854"/>
    <lineage>
        <taxon>Eukaryota</taxon>
        <taxon>Metazoa</taxon>
        <taxon>Ecdysozoa</taxon>
        <taxon>Arthropoda</taxon>
        <taxon>Hexapoda</taxon>
        <taxon>Insecta</taxon>
        <taxon>Pterygota</taxon>
        <taxon>Neoptera</taxon>
        <taxon>Paraneoptera</taxon>
        <taxon>Hemiptera</taxon>
        <taxon>Auchenorrhyncha</taxon>
        <taxon>Membracoidea</taxon>
        <taxon>Cicadellidae</taxon>
        <taxon>Cicadellinae</taxon>
        <taxon>Proconiini</taxon>
        <taxon>Cuerna</taxon>
    </lineage>
</organism>
<feature type="compositionally biased region" description="Basic and acidic residues" evidence="1">
    <location>
        <begin position="100"/>
        <end position="119"/>
    </location>
</feature>
<feature type="region of interest" description="Disordered" evidence="1">
    <location>
        <begin position="1"/>
        <end position="22"/>
    </location>
</feature>
<reference evidence="2" key="1">
    <citation type="submission" date="2015-11" db="EMBL/GenBank/DDBJ databases">
        <title>De novo transcriptome assembly of four potential Pierce s Disease insect vectors from Arizona vineyards.</title>
        <authorList>
            <person name="Tassone E.E."/>
        </authorList>
    </citation>
    <scope>NUCLEOTIDE SEQUENCE</scope>
</reference>
<feature type="compositionally biased region" description="Basic and acidic residues" evidence="1">
    <location>
        <begin position="39"/>
        <end position="50"/>
    </location>
</feature>
<name>A0A1B6GA67_9HEMI</name>
<evidence type="ECO:0000313" key="2">
    <source>
        <dbReference type="EMBL" id="JAS59326.1"/>
    </source>
</evidence>